<evidence type="ECO:0000259" key="1">
    <source>
        <dbReference type="Pfam" id="PF00535"/>
    </source>
</evidence>
<dbReference type="AlphaFoldDB" id="A0A387FGA8"/>
<feature type="domain" description="Glycosyltransferase 2-like" evidence="1">
    <location>
        <begin position="92"/>
        <end position="202"/>
    </location>
</feature>
<dbReference type="KEGG" id="rjg:CCGE525_01045"/>
<evidence type="ECO:0000313" key="3">
    <source>
        <dbReference type="Proteomes" id="UP000282195"/>
    </source>
</evidence>
<dbReference type="Proteomes" id="UP000282195">
    <property type="component" value="Chromosome"/>
</dbReference>
<sequence length="408" mass="45884">MNYKLADIELTEPLAPIELSAGQNGLGLIARWQGRLIGFEMVELSDGSVMTIERLKTLADERFAGRILVAKLQEELRQRQPMGEAAALPSLSIAICTKDRAQRLSRLLGSLDRVRAESAFQFVEILVVDNASVDTATRDAVAGFRDVRYVFETKAGLDFARNAALHAARGDIIAYLDDDVVVDRNWLTGLAKACLENPNVGGFTGLVLPYRLDTEAQILFERRGGFGRGFARREFHNARFDNPLHPVGSGVLGAGCNMAFDRALLIKLGGFDEALDTGAPLPGGGDLDIFYRVLRSGRPMIYEPEYAVYHEHRETIPQLRRQYWTWGLGMMAFLVKSYRTDDEMRARHRAMVRWWFFDQLKALARAASRFRGHELRFGIAELWGGIYGLAGEYDRSRARIQAIRERNP</sequence>
<dbReference type="GO" id="GO:0016740">
    <property type="term" value="F:transferase activity"/>
    <property type="evidence" value="ECO:0007669"/>
    <property type="project" value="UniProtKB-KW"/>
</dbReference>
<dbReference type="PANTHER" id="PTHR43685:SF2">
    <property type="entry name" value="GLYCOSYLTRANSFERASE 2-LIKE DOMAIN-CONTAINING PROTEIN"/>
    <property type="match status" value="1"/>
</dbReference>
<dbReference type="PANTHER" id="PTHR43685">
    <property type="entry name" value="GLYCOSYLTRANSFERASE"/>
    <property type="match status" value="1"/>
</dbReference>
<dbReference type="InterPro" id="IPR029044">
    <property type="entry name" value="Nucleotide-diphossugar_trans"/>
</dbReference>
<proteinExistence type="predicted"/>
<dbReference type="RefSeq" id="WP_120702659.1">
    <property type="nucleotide sequence ID" value="NZ_CP032694.1"/>
</dbReference>
<keyword evidence="2" id="KW-0808">Transferase</keyword>
<keyword evidence="3" id="KW-1185">Reference proteome</keyword>
<evidence type="ECO:0000313" key="2">
    <source>
        <dbReference type="EMBL" id="AYG57559.1"/>
    </source>
</evidence>
<dbReference type="Gene3D" id="3.90.550.10">
    <property type="entry name" value="Spore Coat Polysaccharide Biosynthesis Protein SpsA, Chain A"/>
    <property type="match status" value="1"/>
</dbReference>
<accession>A0A387FGA8</accession>
<organism evidence="2 3">
    <name type="scientific">Rhizobium jaguaris</name>
    <dbReference type="NCBI Taxonomy" id="1312183"/>
    <lineage>
        <taxon>Bacteria</taxon>
        <taxon>Pseudomonadati</taxon>
        <taxon>Pseudomonadota</taxon>
        <taxon>Alphaproteobacteria</taxon>
        <taxon>Hyphomicrobiales</taxon>
        <taxon>Rhizobiaceae</taxon>
        <taxon>Rhizobium/Agrobacterium group</taxon>
        <taxon>Rhizobium</taxon>
    </lineage>
</organism>
<reference evidence="2 3" key="1">
    <citation type="submission" date="2018-10" db="EMBL/GenBank/DDBJ databases">
        <title>Rhizobium etli, R. leguminosarum and a new Rhizobium genospecies from Phaseolus dumosus.</title>
        <authorList>
            <person name="Ramirez-Puebla S.T."/>
            <person name="Rogel-Hernandez M.A."/>
            <person name="Guerrero G."/>
            <person name="Ormeno-Orrillo E."/>
            <person name="Martinez-Romero J.C."/>
            <person name="Negrete-Yankelevich S."/>
            <person name="Martinez-Romero E."/>
        </authorList>
    </citation>
    <scope>NUCLEOTIDE SEQUENCE [LARGE SCALE GENOMIC DNA]</scope>
    <source>
        <strain evidence="2 3">CCGE525</strain>
    </source>
</reference>
<dbReference type="OrthoDB" id="153025at2"/>
<dbReference type="EMBL" id="CP032694">
    <property type="protein sequence ID" value="AYG57559.1"/>
    <property type="molecule type" value="Genomic_DNA"/>
</dbReference>
<name>A0A387FGA8_9HYPH</name>
<dbReference type="SUPFAM" id="SSF53448">
    <property type="entry name" value="Nucleotide-diphospho-sugar transferases"/>
    <property type="match status" value="1"/>
</dbReference>
<gene>
    <name evidence="2" type="ORF">CCGE525_01045</name>
</gene>
<dbReference type="InterPro" id="IPR050834">
    <property type="entry name" value="Glycosyltransf_2"/>
</dbReference>
<dbReference type="Pfam" id="PF00535">
    <property type="entry name" value="Glycos_transf_2"/>
    <property type="match status" value="1"/>
</dbReference>
<protein>
    <submittedName>
        <fullName evidence="2">Glycosyltransferase</fullName>
    </submittedName>
</protein>
<dbReference type="InterPro" id="IPR001173">
    <property type="entry name" value="Glyco_trans_2-like"/>
</dbReference>